<dbReference type="SUPFAM" id="SSF52768">
    <property type="entry name" value="Arginase/deacetylase"/>
    <property type="match status" value="1"/>
</dbReference>
<keyword evidence="6" id="KW-1185">Reference proteome</keyword>
<dbReference type="PANTHER" id="PTHR43782">
    <property type="entry name" value="ARGINASE"/>
    <property type="match status" value="1"/>
</dbReference>
<organism evidence="5 6">
    <name type="scientific">Frondihabitans peucedani</name>
    <dbReference type="NCBI Taxonomy" id="598626"/>
    <lineage>
        <taxon>Bacteria</taxon>
        <taxon>Bacillati</taxon>
        <taxon>Actinomycetota</taxon>
        <taxon>Actinomycetes</taxon>
        <taxon>Micrococcales</taxon>
        <taxon>Microbacteriaceae</taxon>
        <taxon>Frondihabitans</taxon>
    </lineage>
</organism>
<comment type="caution">
    <text evidence="5">The sequence shown here is derived from an EMBL/GenBank/DDBJ whole genome shotgun (WGS) entry which is preliminary data.</text>
</comment>
<dbReference type="Gene3D" id="3.40.800.10">
    <property type="entry name" value="Ureohydrolase domain"/>
    <property type="match status" value="1"/>
</dbReference>
<evidence type="ECO:0000256" key="1">
    <source>
        <dbReference type="ARBA" id="ARBA00022723"/>
    </source>
</evidence>
<protein>
    <submittedName>
        <fullName evidence="5">Arginase family protein</fullName>
    </submittedName>
</protein>
<dbReference type="CDD" id="cd09999">
    <property type="entry name" value="Arginase-like_1"/>
    <property type="match status" value="1"/>
</dbReference>
<gene>
    <name evidence="5" type="ORF">GCM10022256_06940</name>
</gene>
<name>A0ABP8DYP5_9MICO</name>
<dbReference type="PROSITE" id="PS51409">
    <property type="entry name" value="ARGINASE_2"/>
    <property type="match status" value="1"/>
</dbReference>
<comment type="similarity">
    <text evidence="4">Belongs to the arginase family.</text>
</comment>
<dbReference type="PANTHER" id="PTHR43782:SF3">
    <property type="entry name" value="ARGINASE"/>
    <property type="match status" value="1"/>
</dbReference>
<keyword evidence="2" id="KW-0378">Hydrolase</keyword>
<sequence length="275" mass="28219">MRFVAVPQWQGSPSSRAMRLSDGADAIFGDLPAKASTLIEVPVGAGDALGTTIHRLSAISSTADALAAELASSDETALVVGGDCGIELAAVAHAYRDDTCVVWFDAHPDLHSPESSESGAFSGMILGALVGRADDELRAGAVTVTPPRIPTSRVVLAGARSFDDAEDAFVEESGIATVSAFDLDPQDVVDAVAATGATSVYIHVDLDVLDPSSFDGLLDPQPFGLEPATLVATIQALRERFELTGAGICSFAPATAEAAADDLGTILRIVGALAR</sequence>
<dbReference type="Proteomes" id="UP001501594">
    <property type="component" value="Unassembled WGS sequence"/>
</dbReference>
<keyword evidence="3" id="KW-0464">Manganese</keyword>
<evidence type="ECO:0000313" key="5">
    <source>
        <dbReference type="EMBL" id="GAA4265082.1"/>
    </source>
</evidence>
<keyword evidence="1" id="KW-0479">Metal-binding</keyword>
<proteinExistence type="inferred from homology"/>
<reference evidence="6" key="1">
    <citation type="journal article" date="2019" name="Int. J. Syst. Evol. Microbiol.">
        <title>The Global Catalogue of Microorganisms (GCM) 10K type strain sequencing project: providing services to taxonomists for standard genome sequencing and annotation.</title>
        <authorList>
            <consortium name="The Broad Institute Genomics Platform"/>
            <consortium name="The Broad Institute Genome Sequencing Center for Infectious Disease"/>
            <person name="Wu L."/>
            <person name="Ma J."/>
        </authorList>
    </citation>
    <scope>NUCLEOTIDE SEQUENCE [LARGE SCALE GENOMIC DNA]</scope>
    <source>
        <strain evidence="6">JCM 17442</strain>
    </source>
</reference>
<dbReference type="InterPro" id="IPR023696">
    <property type="entry name" value="Ureohydrolase_dom_sf"/>
</dbReference>
<evidence type="ECO:0000313" key="6">
    <source>
        <dbReference type="Proteomes" id="UP001501594"/>
    </source>
</evidence>
<evidence type="ECO:0000256" key="2">
    <source>
        <dbReference type="ARBA" id="ARBA00022801"/>
    </source>
</evidence>
<evidence type="ECO:0000256" key="3">
    <source>
        <dbReference type="ARBA" id="ARBA00023211"/>
    </source>
</evidence>
<dbReference type="Pfam" id="PF00491">
    <property type="entry name" value="Arginase"/>
    <property type="match status" value="1"/>
</dbReference>
<dbReference type="RefSeq" id="WP_344793634.1">
    <property type="nucleotide sequence ID" value="NZ_BAABAU010000001.1"/>
</dbReference>
<dbReference type="EMBL" id="BAABAU010000001">
    <property type="protein sequence ID" value="GAA4265082.1"/>
    <property type="molecule type" value="Genomic_DNA"/>
</dbReference>
<accession>A0ABP8DYP5</accession>
<evidence type="ECO:0000256" key="4">
    <source>
        <dbReference type="PROSITE-ProRule" id="PRU00742"/>
    </source>
</evidence>
<dbReference type="InterPro" id="IPR006035">
    <property type="entry name" value="Ureohydrolase"/>
</dbReference>